<feature type="compositionally biased region" description="Basic and acidic residues" evidence="1">
    <location>
        <begin position="1"/>
        <end position="13"/>
    </location>
</feature>
<proteinExistence type="predicted"/>
<dbReference type="RefSeq" id="WP_156690669.1">
    <property type="nucleotide sequence ID" value="NZ_CP034279.1"/>
</dbReference>
<dbReference type="KEGG" id="sfic:EIZ62_32015"/>
<feature type="region of interest" description="Disordered" evidence="1">
    <location>
        <begin position="1"/>
        <end position="51"/>
    </location>
</feature>
<dbReference type="OrthoDB" id="4346254at2"/>
<organism evidence="3 4">
    <name type="scientific">Streptomyces ficellus</name>
    <dbReference type="NCBI Taxonomy" id="1977088"/>
    <lineage>
        <taxon>Bacteria</taxon>
        <taxon>Bacillati</taxon>
        <taxon>Actinomycetota</taxon>
        <taxon>Actinomycetes</taxon>
        <taxon>Kitasatosporales</taxon>
        <taxon>Streptomycetaceae</taxon>
        <taxon>Streptomyces</taxon>
    </lineage>
</organism>
<dbReference type="EMBL" id="CP034279">
    <property type="protein sequence ID" value="QGV82362.1"/>
    <property type="molecule type" value="Genomic_DNA"/>
</dbReference>
<evidence type="ECO:0000313" key="3">
    <source>
        <dbReference type="EMBL" id="QGV82362.1"/>
    </source>
</evidence>
<reference evidence="3 4" key="1">
    <citation type="submission" date="2018-12" db="EMBL/GenBank/DDBJ databases">
        <title>Complete genome sequence of Streptomyces ficellus NRRL8067, the producer of ficellomycin, feldamycin and nojirimycin.</title>
        <authorList>
            <person name="Zhang H."/>
            <person name="Yue R."/>
            <person name="Liu Y."/>
            <person name="Li M."/>
            <person name="Mu H."/>
            <person name="Zhang J."/>
        </authorList>
    </citation>
    <scope>NUCLEOTIDE SEQUENCE [LARGE SCALE GENOMIC DNA]</scope>
    <source>
        <strain evidence="3 4">NRRL 8067</strain>
    </source>
</reference>
<keyword evidence="4" id="KW-1185">Reference proteome</keyword>
<dbReference type="AlphaFoldDB" id="A0A6I6FPM5"/>
<gene>
    <name evidence="2" type="ORF">EIZ62_00080</name>
    <name evidence="3" type="ORF">EIZ62_32015</name>
</gene>
<evidence type="ECO:0000256" key="1">
    <source>
        <dbReference type="SAM" id="MobiDB-lite"/>
    </source>
</evidence>
<evidence type="ECO:0000313" key="4">
    <source>
        <dbReference type="Proteomes" id="UP000422572"/>
    </source>
</evidence>
<dbReference type="KEGG" id="sfic:EIZ62_00080"/>
<sequence>MRKQTERVTDRRQKPSGLAMPRQAPPIDRTGATTAHSPGTSPGVEPSGFLTSMLSKLLPI</sequence>
<evidence type="ECO:0000313" key="2">
    <source>
        <dbReference type="EMBL" id="QGV76846.1"/>
    </source>
</evidence>
<accession>A0A6I6FPM5</accession>
<name>A0A6I6FPM5_9ACTN</name>
<dbReference type="Proteomes" id="UP000422572">
    <property type="component" value="Chromosome"/>
</dbReference>
<feature type="compositionally biased region" description="Polar residues" evidence="1">
    <location>
        <begin position="31"/>
        <end position="40"/>
    </location>
</feature>
<dbReference type="EMBL" id="CP034279">
    <property type="protein sequence ID" value="QGV76846.1"/>
    <property type="molecule type" value="Genomic_DNA"/>
</dbReference>
<protein>
    <submittedName>
        <fullName evidence="3">Uncharacterized protein</fullName>
    </submittedName>
</protein>